<accession>A0A6L2MK17</accession>
<dbReference type="AlphaFoldDB" id="A0A6L2MK17"/>
<feature type="region of interest" description="Disordered" evidence="1">
    <location>
        <begin position="1"/>
        <end position="68"/>
    </location>
</feature>
<comment type="caution">
    <text evidence="2">The sequence shown here is derived from an EMBL/GenBank/DDBJ whole genome shotgun (WGS) entry which is preliminary data.</text>
</comment>
<name>A0A6L2MK17_TANCI</name>
<sequence>MSKRTSSGKAKDKGLAGDGPAGRPPNRPGYQPGDRPISLIVATPKCASLGRGGRGGGSSASGNGDQFADDRENIREYLDEGIRPSSRLAGRGDSSSAEITGSTLRRAFKKGRKNRLTLVDRQVLKHTTGSIWIHQHRLRLEKERGGPNVVEKHSDLMEEMYGEDNSCYPRVGDREIWERVCGGPARKRRFFGFGSPMDIDLALTCTSSTPSTGGPLAHHACIASSYEVENLKDQLDKQGKVAQERERVAKEPQQAAEERERERAAEQRVKKKTKDIVKMLKTLKPPPSPCLKL</sequence>
<protein>
    <submittedName>
        <fullName evidence="2">Uncharacterized protein</fullName>
    </submittedName>
</protein>
<dbReference type="EMBL" id="BKCJ010006857">
    <property type="protein sequence ID" value="GEU74283.1"/>
    <property type="molecule type" value="Genomic_DNA"/>
</dbReference>
<gene>
    <name evidence="2" type="ORF">Tci_046261</name>
</gene>
<organism evidence="2">
    <name type="scientific">Tanacetum cinerariifolium</name>
    <name type="common">Dalmatian daisy</name>
    <name type="synonym">Chrysanthemum cinerariifolium</name>
    <dbReference type="NCBI Taxonomy" id="118510"/>
    <lineage>
        <taxon>Eukaryota</taxon>
        <taxon>Viridiplantae</taxon>
        <taxon>Streptophyta</taxon>
        <taxon>Embryophyta</taxon>
        <taxon>Tracheophyta</taxon>
        <taxon>Spermatophyta</taxon>
        <taxon>Magnoliopsida</taxon>
        <taxon>eudicotyledons</taxon>
        <taxon>Gunneridae</taxon>
        <taxon>Pentapetalae</taxon>
        <taxon>asterids</taxon>
        <taxon>campanulids</taxon>
        <taxon>Asterales</taxon>
        <taxon>Asteraceae</taxon>
        <taxon>Asteroideae</taxon>
        <taxon>Anthemideae</taxon>
        <taxon>Anthemidinae</taxon>
        <taxon>Tanacetum</taxon>
    </lineage>
</organism>
<proteinExistence type="predicted"/>
<feature type="compositionally biased region" description="Gly residues" evidence="1">
    <location>
        <begin position="50"/>
        <end position="59"/>
    </location>
</feature>
<reference evidence="2" key="1">
    <citation type="journal article" date="2019" name="Sci. Rep.">
        <title>Draft genome of Tanacetum cinerariifolium, the natural source of mosquito coil.</title>
        <authorList>
            <person name="Yamashiro T."/>
            <person name="Shiraishi A."/>
            <person name="Satake H."/>
            <person name="Nakayama K."/>
        </authorList>
    </citation>
    <scope>NUCLEOTIDE SEQUENCE</scope>
</reference>
<evidence type="ECO:0000256" key="1">
    <source>
        <dbReference type="SAM" id="MobiDB-lite"/>
    </source>
</evidence>
<feature type="region of interest" description="Disordered" evidence="1">
    <location>
        <begin position="237"/>
        <end position="272"/>
    </location>
</feature>
<evidence type="ECO:0000313" key="2">
    <source>
        <dbReference type="EMBL" id="GEU74283.1"/>
    </source>
</evidence>